<dbReference type="Proteomes" id="UP000314294">
    <property type="component" value="Unassembled WGS sequence"/>
</dbReference>
<name>A0A4Z2IJI0_9TELE</name>
<gene>
    <name evidence="1" type="ORF">EYF80_011675</name>
</gene>
<accession>A0A4Z2IJI0</accession>
<reference evidence="1 2" key="1">
    <citation type="submission" date="2019-03" db="EMBL/GenBank/DDBJ databases">
        <title>First draft genome of Liparis tanakae, snailfish: a comprehensive survey of snailfish specific genes.</title>
        <authorList>
            <person name="Kim W."/>
            <person name="Song I."/>
            <person name="Jeong J.-H."/>
            <person name="Kim D."/>
            <person name="Kim S."/>
            <person name="Ryu S."/>
            <person name="Song J.Y."/>
            <person name="Lee S.K."/>
        </authorList>
    </citation>
    <scope>NUCLEOTIDE SEQUENCE [LARGE SCALE GENOMIC DNA]</scope>
    <source>
        <tissue evidence="1">Muscle</tissue>
    </source>
</reference>
<evidence type="ECO:0000313" key="1">
    <source>
        <dbReference type="EMBL" id="TNN78170.1"/>
    </source>
</evidence>
<dbReference type="EMBL" id="SRLO01000076">
    <property type="protein sequence ID" value="TNN78170.1"/>
    <property type="molecule type" value="Genomic_DNA"/>
</dbReference>
<protein>
    <submittedName>
        <fullName evidence="1">Uncharacterized protein</fullName>
    </submittedName>
</protein>
<comment type="caution">
    <text evidence="1">The sequence shown here is derived from an EMBL/GenBank/DDBJ whole genome shotgun (WGS) entry which is preliminary data.</text>
</comment>
<sequence>MELLNEPHSSHSSSLFVGAALLETTDYGCSLRSTEQVGSMMRQNLPGADCLSACRVPACEKVLKFNPQRQTLVELYEVLSHKGHLDVLGFHSSRAKASWHYGGFRPETRCVCINSLLIIT</sequence>
<evidence type="ECO:0000313" key="2">
    <source>
        <dbReference type="Proteomes" id="UP000314294"/>
    </source>
</evidence>
<organism evidence="1 2">
    <name type="scientific">Liparis tanakae</name>
    <name type="common">Tanaka's snailfish</name>
    <dbReference type="NCBI Taxonomy" id="230148"/>
    <lineage>
        <taxon>Eukaryota</taxon>
        <taxon>Metazoa</taxon>
        <taxon>Chordata</taxon>
        <taxon>Craniata</taxon>
        <taxon>Vertebrata</taxon>
        <taxon>Euteleostomi</taxon>
        <taxon>Actinopterygii</taxon>
        <taxon>Neopterygii</taxon>
        <taxon>Teleostei</taxon>
        <taxon>Neoteleostei</taxon>
        <taxon>Acanthomorphata</taxon>
        <taxon>Eupercaria</taxon>
        <taxon>Perciformes</taxon>
        <taxon>Cottioidei</taxon>
        <taxon>Cottales</taxon>
        <taxon>Liparidae</taxon>
        <taxon>Liparis</taxon>
    </lineage>
</organism>
<proteinExistence type="predicted"/>
<keyword evidence="2" id="KW-1185">Reference proteome</keyword>
<dbReference type="AlphaFoldDB" id="A0A4Z2IJI0"/>